<evidence type="ECO:0000313" key="4">
    <source>
        <dbReference type="Proteomes" id="UP000015961"/>
    </source>
</evidence>
<reference evidence="3 4" key="1">
    <citation type="submission" date="2013-03" db="EMBL/GenBank/DDBJ databases">
        <title>The Genome Sequence of Enterococcus sulfureus ATCC_49903 (PacBio/Illumina hybrid assembly).</title>
        <authorList>
            <consortium name="The Broad Institute Genomics Platform"/>
            <consortium name="The Broad Institute Genome Sequencing Center for Infectious Disease"/>
            <person name="Earl A."/>
            <person name="Russ C."/>
            <person name="Gilmore M."/>
            <person name="Surin D."/>
            <person name="Walker B."/>
            <person name="Young S."/>
            <person name="Zeng Q."/>
            <person name="Gargeya S."/>
            <person name="Fitzgerald M."/>
            <person name="Haas B."/>
            <person name="Abouelleil A."/>
            <person name="Allen A.W."/>
            <person name="Alvarado L."/>
            <person name="Arachchi H.M."/>
            <person name="Berlin A.M."/>
            <person name="Chapman S.B."/>
            <person name="Gainer-Dewar J."/>
            <person name="Goldberg J."/>
            <person name="Griggs A."/>
            <person name="Gujja S."/>
            <person name="Hansen M."/>
            <person name="Howarth C."/>
            <person name="Imamovic A."/>
            <person name="Ireland A."/>
            <person name="Larimer J."/>
            <person name="McCowan C."/>
            <person name="Murphy C."/>
            <person name="Pearson M."/>
            <person name="Poon T.W."/>
            <person name="Priest M."/>
            <person name="Roberts A."/>
            <person name="Saif S."/>
            <person name="Shea T."/>
            <person name="Sisk P."/>
            <person name="Sykes S."/>
            <person name="Wortman J."/>
            <person name="Nusbaum C."/>
            <person name="Birren B."/>
        </authorList>
    </citation>
    <scope>NUCLEOTIDE SEQUENCE [LARGE SCALE GENOMIC DNA]</scope>
    <source>
        <strain evidence="3 4">ATCC 49903</strain>
    </source>
</reference>
<keyword evidence="1" id="KW-0472">Membrane</keyword>
<dbReference type="RefSeq" id="WP_016184615.1">
    <property type="nucleotide sequence ID" value="NZ_ASWO01000001.1"/>
</dbReference>
<dbReference type="eggNOG" id="COG0398">
    <property type="taxonomic scope" value="Bacteria"/>
</dbReference>
<feature type="transmembrane region" description="Helical" evidence="1">
    <location>
        <begin position="50"/>
        <end position="71"/>
    </location>
</feature>
<evidence type="ECO:0000259" key="2">
    <source>
        <dbReference type="Pfam" id="PF09335"/>
    </source>
</evidence>
<organism evidence="3 4">
    <name type="scientific">Enterococcus sulfureus ATCC 49903</name>
    <dbReference type="NCBI Taxonomy" id="1140003"/>
    <lineage>
        <taxon>Bacteria</taxon>
        <taxon>Bacillati</taxon>
        <taxon>Bacillota</taxon>
        <taxon>Bacilli</taxon>
        <taxon>Lactobacillales</taxon>
        <taxon>Enterococcaceae</taxon>
        <taxon>Enterococcus</taxon>
    </lineage>
</organism>
<evidence type="ECO:0000256" key="1">
    <source>
        <dbReference type="SAM" id="Phobius"/>
    </source>
</evidence>
<feature type="transmembrane region" description="Helical" evidence="1">
    <location>
        <begin position="78"/>
        <end position="99"/>
    </location>
</feature>
<proteinExistence type="predicted"/>
<evidence type="ECO:0000313" key="3">
    <source>
        <dbReference type="EMBL" id="EOT87067.1"/>
    </source>
</evidence>
<dbReference type="AlphaFoldDB" id="S0NZS2"/>
<feature type="transmembrane region" description="Helical" evidence="1">
    <location>
        <begin position="170"/>
        <end position="191"/>
    </location>
</feature>
<dbReference type="OrthoDB" id="2360723at2"/>
<name>S0NZS2_9ENTE</name>
<comment type="caution">
    <text evidence="3">The sequence shown here is derived from an EMBL/GenBank/DDBJ whole genome shotgun (WGS) entry which is preliminary data.</text>
</comment>
<accession>S0NZS2</accession>
<feature type="transmembrane region" description="Helical" evidence="1">
    <location>
        <begin position="12"/>
        <end position="30"/>
    </location>
</feature>
<dbReference type="EMBL" id="ASWO01000001">
    <property type="protein sequence ID" value="EOT87067.1"/>
    <property type="molecule type" value="Genomic_DNA"/>
</dbReference>
<feature type="domain" description="VTT" evidence="2">
    <location>
        <begin position="74"/>
        <end position="188"/>
    </location>
</feature>
<protein>
    <recommendedName>
        <fullName evidence="2">VTT domain-containing protein</fullName>
    </recommendedName>
</protein>
<gene>
    <name evidence="3" type="ORF">I573_00122</name>
</gene>
<keyword evidence="1" id="KW-0812">Transmembrane</keyword>
<dbReference type="Proteomes" id="UP000015961">
    <property type="component" value="Unassembled WGS sequence"/>
</dbReference>
<feature type="transmembrane region" description="Helical" evidence="1">
    <location>
        <begin position="140"/>
        <end position="158"/>
    </location>
</feature>
<sequence length="224" mass="24762">MVQQTVRRRWLILGFVVLIILLLLLLKAYFPDLTAWINPKASKTEVMDLVRSHGLDAAVILVALTIVCCMIPGIPTSVIGIFVGLCYGPLFGGMINVLGNASGNFLAISLLNKVPLIHKNKQQNHWIKHLSTLKHPQTGLTISYMIPFIPSILVSYTIQQLRMTKKQQGSIVFLGALPASILYACGGDALFKGNIKLGVILLAIVILFSVFIFYIKKDHQKRVV</sequence>
<keyword evidence="1" id="KW-1133">Transmembrane helix</keyword>
<feature type="transmembrane region" description="Helical" evidence="1">
    <location>
        <begin position="197"/>
        <end position="215"/>
    </location>
</feature>
<dbReference type="Pfam" id="PF09335">
    <property type="entry name" value="VTT_dom"/>
    <property type="match status" value="1"/>
</dbReference>
<keyword evidence="4" id="KW-1185">Reference proteome</keyword>
<dbReference type="PATRIC" id="fig|1140003.3.peg.121"/>
<dbReference type="STRING" id="1140003.OMY_00123"/>
<dbReference type="InterPro" id="IPR032816">
    <property type="entry name" value="VTT_dom"/>
</dbReference>